<evidence type="ECO:0000256" key="2">
    <source>
        <dbReference type="SAM" id="SignalP"/>
    </source>
</evidence>
<dbReference type="CDD" id="cd02851">
    <property type="entry name" value="E_set_GO_C"/>
    <property type="match status" value="1"/>
</dbReference>
<name>A0A507ECA8_9FUNG</name>
<accession>A0A507ECA8</accession>
<dbReference type="InterPro" id="IPR009880">
    <property type="entry name" value="Glyoxal_oxidase_N"/>
</dbReference>
<evidence type="ECO:0008006" key="7">
    <source>
        <dbReference type="Google" id="ProtNLM"/>
    </source>
</evidence>
<dbReference type="Gene3D" id="2.60.40.10">
    <property type="entry name" value="Immunoglobulins"/>
    <property type="match status" value="1"/>
</dbReference>
<feature type="domain" description="Galactose oxidase-like Early set" evidence="4">
    <location>
        <begin position="478"/>
        <end position="572"/>
    </location>
</feature>
<comment type="caution">
    <text evidence="5">The sequence shown here is derived from an EMBL/GenBank/DDBJ whole genome shotgun (WGS) entry which is preliminary data.</text>
</comment>
<keyword evidence="6" id="KW-1185">Reference proteome</keyword>
<evidence type="ECO:0000313" key="6">
    <source>
        <dbReference type="Proteomes" id="UP000318582"/>
    </source>
</evidence>
<dbReference type="SUPFAM" id="SSF50965">
    <property type="entry name" value="Galactose oxidase, central domain"/>
    <property type="match status" value="1"/>
</dbReference>
<feature type="domain" description="Glyoxal oxidase N-terminal" evidence="3">
    <location>
        <begin position="97"/>
        <end position="432"/>
    </location>
</feature>
<organism evidence="5 6">
    <name type="scientific">Powellomyces hirtus</name>
    <dbReference type="NCBI Taxonomy" id="109895"/>
    <lineage>
        <taxon>Eukaryota</taxon>
        <taxon>Fungi</taxon>
        <taxon>Fungi incertae sedis</taxon>
        <taxon>Chytridiomycota</taxon>
        <taxon>Chytridiomycota incertae sedis</taxon>
        <taxon>Chytridiomycetes</taxon>
        <taxon>Spizellomycetales</taxon>
        <taxon>Powellomycetaceae</taxon>
        <taxon>Powellomyces</taxon>
    </lineage>
</organism>
<dbReference type="InterPro" id="IPR011043">
    <property type="entry name" value="Gal_Oxase/kelch_b-propeller"/>
</dbReference>
<evidence type="ECO:0000256" key="1">
    <source>
        <dbReference type="ARBA" id="ARBA00022729"/>
    </source>
</evidence>
<dbReference type="SUPFAM" id="SSF81296">
    <property type="entry name" value="E set domains"/>
    <property type="match status" value="1"/>
</dbReference>
<dbReference type="InterPro" id="IPR015202">
    <property type="entry name" value="GO-like_E_set"/>
</dbReference>
<protein>
    <recommendedName>
        <fullName evidence="7">Galactose oxidase-like Early set domain-containing protein</fullName>
    </recommendedName>
</protein>
<gene>
    <name evidence="5" type="ORF">PhCBS80983_g01558</name>
</gene>
<evidence type="ECO:0000259" key="3">
    <source>
        <dbReference type="Pfam" id="PF07250"/>
    </source>
</evidence>
<dbReference type="Pfam" id="PF09118">
    <property type="entry name" value="GO-like_E_set"/>
    <property type="match status" value="1"/>
</dbReference>
<evidence type="ECO:0000259" key="4">
    <source>
        <dbReference type="Pfam" id="PF09118"/>
    </source>
</evidence>
<dbReference type="PANTHER" id="PTHR32208:SF21">
    <property type="entry name" value="LOW QUALITY PROTEIN: ALDEHYDE OXIDASE GLOX-LIKE"/>
    <property type="match status" value="1"/>
</dbReference>
<sequence length="1711" mass="180884">MRVGLQRSNASSVAWLRTLVLVTACIHNVAAQGTWQVIGNTTLACIHAAYTAADRLFCMERPHVFPYPWNPYASGNPENKIYEGQETVLTGARVTSRNVDVPYVPFCAGHSMTADGGVFVAGGDMPYVAGFNQDGRNSLRTYKPCTSTLGSTTCGIGTWDVYKPMSSQRWYPTVTTLADGSFIIVGGSFSNKADLIEENNPTYEYFPVKTVGQWPRQLALLIEAFPAMLYPLVFQLPSGNIFIFANVMSILLDPRTEKITQLPQLPNAGLDHGPWSYPFTATGVLLPLRPSNNYTATVQICGGPKASQVDAEGLPYASPVCMQIQPEAPTGAVWTRVDDMPAARMMPDVVILPDGGLLYTNGGAVGLAGGDAGTGRCYNPVFQTDIHYPTKPAGTQWSARVGTMTVPRLYHSEALLRYDGRVLTSGSDQQNYMDKWGLTGTGPRKPNCFPVGTDVCTDPFEYRIEQFTPPYLLTGVARPIIATAPLTVAHGQTFTITTTTPASEVTGVVMVRHASTTHSTNTDQRLVELVVSARTANSLTVVAPPNARIGIPGHYMLFLLKNGVPSVSKVVRLTVSGTSAPVGTCNSLAVDTFYQFGLNNLGLAASEDGTTTNYVHSNGRASFVPRDGSYFYENIADTCLDVSAYKYMIVALNVAPGAAATTQLEFQFGCSRATIVRQTIPSITIPNTGRDVVFAIDLAAYFSAANLKQLRAFSLANFAPLNGKTWQLGNIQLVDNLANCRYWNAQIVRPGVVTPPTTTTSVAPPTATVTPPATGCTKTAIDSFTRYGLNDAGLAASDDKTTTGYAVAGGVLQFLPKADGSSYFYENLNCLDTVSRRFITFSIQTASAISFVVQLQTGCGAAGQRINGPAITGTFTQSTVIAIDTHSYLATAAPATTTLFSFVLVQMSTTTGTAPWQFTNLQTATALPCAFTNITLVTKDEVVKNWVNGTGSTPPGGPTCKRINVDTFARYGLNDLGVLASDDKTMTTYTVANNQVTMVPKADRSSYWYEDINVGGVPYNAATVPNLVFTVQTAAPGAAFSLNIETQLTPTSPLARQTIATIVLGTALAKTYVVPLASYITAAQLQTVVAFGFNTFITDGTAPWIFRSLQLVSDATLCQVVNPTTVIPATPAPPAAITAAPTVPPGCTRRAVDTFGKLGTNDLGTAASDDATMTSFTVANNRLSILPKADGSSYFYEDVAVGGAAYDASAASHLVITVQSAAPAASFVVNVQVPSATAAQLTRVTLATLTLGDATAKTFVINLANSLTLAQLKALVAFGFNTFKSGGAAPWVVSNLLLVSDATICQIPNAILVAGPRAPAPTPAPLPGCTRVALDTFQKVGANDLGVAVSDDKTMTTFNVANGQLTVVPKQDRSSYWYEGLNVAGQPYSMTNVKNFVFTVQTTAAAASFAVTVETPATAGTVTPLLRLPLATLVATTVPKTYVLNLANYLTPAQLAAVVAFGFNGFVTDGTAPWIFKDLHLVSDAATCQLTNPTIVPPPAGEGQAAPAPPTTTPTLPAGCKKLVVDTFARYGQNDMGVLASDDRTMTSYTVGNGQVAMVPKKDFSSYWYEDINVGALPYDISATRVLVFSMQAPATTTTTAAPAGVNVIVETPGAAGGIDRLTLATLTVPPSGTTAGMMKTYTLDLGAALTAPQLRGVIAVGWNMFVTDGTGTWVFSDVAFVSDVEACAVGEHVGVVVNEAKRVRRHVDEF</sequence>
<proteinExistence type="predicted"/>
<keyword evidence="1 2" id="KW-0732">Signal</keyword>
<evidence type="ECO:0000313" key="5">
    <source>
        <dbReference type="EMBL" id="TPX60838.1"/>
    </source>
</evidence>
<dbReference type="Pfam" id="PF07250">
    <property type="entry name" value="Glyoxal_oxid_N"/>
    <property type="match status" value="1"/>
</dbReference>
<feature type="chain" id="PRO_5021508927" description="Galactose oxidase-like Early set domain-containing protein" evidence="2">
    <location>
        <begin position="32"/>
        <end position="1711"/>
    </location>
</feature>
<dbReference type="Gene3D" id="2.130.10.80">
    <property type="entry name" value="Galactose oxidase/kelch, beta-propeller"/>
    <property type="match status" value="1"/>
</dbReference>
<feature type="signal peptide" evidence="2">
    <location>
        <begin position="1"/>
        <end position="31"/>
    </location>
</feature>
<dbReference type="EMBL" id="QEAQ01000012">
    <property type="protein sequence ID" value="TPX60838.1"/>
    <property type="molecule type" value="Genomic_DNA"/>
</dbReference>
<dbReference type="PANTHER" id="PTHR32208">
    <property type="entry name" value="SECRETED PROTEIN-RELATED"/>
    <property type="match status" value="1"/>
</dbReference>
<dbReference type="Proteomes" id="UP000318582">
    <property type="component" value="Unassembled WGS sequence"/>
</dbReference>
<dbReference type="STRING" id="109895.A0A507ECA8"/>
<dbReference type="InterPro" id="IPR014756">
    <property type="entry name" value="Ig_E-set"/>
</dbReference>
<reference evidence="5 6" key="1">
    <citation type="journal article" date="2019" name="Sci. Rep.">
        <title>Comparative genomics of chytrid fungi reveal insights into the obligate biotrophic and pathogenic lifestyle of Synchytrium endobioticum.</title>
        <authorList>
            <person name="van de Vossenberg B.T.L.H."/>
            <person name="Warris S."/>
            <person name="Nguyen H.D.T."/>
            <person name="van Gent-Pelzer M.P.E."/>
            <person name="Joly D.L."/>
            <person name="van de Geest H.C."/>
            <person name="Bonants P.J.M."/>
            <person name="Smith D.S."/>
            <person name="Levesque C.A."/>
            <person name="van der Lee T.A.J."/>
        </authorList>
    </citation>
    <scope>NUCLEOTIDE SEQUENCE [LARGE SCALE GENOMIC DNA]</scope>
    <source>
        <strain evidence="5 6">CBS 809.83</strain>
    </source>
</reference>
<dbReference type="InterPro" id="IPR013783">
    <property type="entry name" value="Ig-like_fold"/>
</dbReference>
<dbReference type="InterPro" id="IPR037293">
    <property type="entry name" value="Gal_Oxidase_central_sf"/>
</dbReference>